<dbReference type="InterPro" id="IPR039556">
    <property type="entry name" value="ICL/PEPM"/>
</dbReference>
<dbReference type="PANTHER" id="PTHR42905">
    <property type="entry name" value="PHOSPHOENOLPYRUVATE CARBOXYLASE"/>
    <property type="match status" value="1"/>
</dbReference>
<dbReference type="AlphaFoldDB" id="A0A382FEE6"/>
<protein>
    <recommendedName>
        <fullName evidence="2">Isocitrate lyase/phosphoenolpyruvate mutase family protein</fullName>
    </recommendedName>
</protein>
<sequence>MNIPALIAKAQKLQSLVTGPEILVLPNVWDAGSTRIVADAGFQVIATSSAGIAWSLGYADGENIQRNDMLFMVQRISHTVDLPVTADMEAGYGENPEAVAETLLETLKAGAVGANFEDSLSKPKGRELLEFKLSVERIQAARVAANSVDVPFVINARTDGFYGSRNDDPFNEAVQRANAYLEAGADSVFVPFVNNKNLITRLVKEIDGPINILLGPSSPTIPELKEIGVARVSIGGLFSLMSYANIRKACTKIHDGGTYSWAQNALTHPEMNELMS</sequence>
<dbReference type="CDD" id="cd00377">
    <property type="entry name" value="ICL_PEPM"/>
    <property type="match status" value="1"/>
</dbReference>
<dbReference type="GO" id="GO:0003824">
    <property type="term" value="F:catalytic activity"/>
    <property type="evidence" value="ECO:0007669"/>
    <property type="project" value="InterPro"/>
</dbReference>
<evidence type="ECO:0000313" key="1">
    <source>
        <dbReference type="EMBL" id="SVB61330.1"/>
    </source>
</evidence>
<dbReference type="SUPFAM" id="SSF51621">
    <property type="entry name" value="Phosphoenolpyruvate/pyruvate domain"/>
    <property type="match status" value="1"/>
</dbReference>
<gene>
    <name evidence="1" type="ORF">METZ01_LOCUS214184</name>
</gene>
<dbReference type="EMBL" id="UINC01049486">
    <property type="protein sequence ID" value="SVB61330.1"/>
    <property type="molecule type" value="Genomic_DNA"/>
</dbReference>
<dbReference type="InterPro" id="IPR040442">
    <property type="entry name" value="Pyrv_kinase-like_dom_sf"/>
</dbReference>
<dbReference type="Gene3D" id="3.20.20.60">
    <property type="entry name" value="Phosphoenolpyruvate-binding domains"/>
    <property type="match status" value="1"/>
</dbReference>
<reference evidence="1" key="1">
    <citation type="submission" date="2018-05" db="EMBL/GenBank/DDBJ databases">
        <authorList>
            <person name="Lanie J.A."/>
            <person name="Ng W.-L."/>
            <person name="Kazmierczak K.M."/>
            <person name="Andrzejewski T.M."/>
            <person name="Davidsen T.M."/>
            <person name="Wayne K.J."/>
            <person name="Tettelin H."/>
            <person name="Glass J.I."/>
            <person name="Rusch D."/>
            <person name="Podicherti R."/>
            <person name="Tsui H.-C.T."/>
            <person name="Winkler M.E."/>
        </authorList>
    </citation>
    <scope>NUCLEOTIDE SEQUENCE</scope>
</reference>
<dbReference type="PANTHER" id="PTHR42905:SF16">
    <property type="entry name" value="CARBOXYPHOSPHONOENOLPYRUVATE PHOSPHONOMUTASE-LIKE PROTEIN (AFU_ORTHOLOGUE AFUA_5G07230)"/>
    <property type="match status" value="1"/>
</dbReference>
<name>A0A382FEE6_9ZZZZ</name>
<proteinExistence type="predicted"/>
<organism evidence="1">
    <name type="scientific">marine metagenome</name>
    <dbReference type="NCBI Taxonomy" id="408172"/>
    <lineage>
        <taxon>unclassified sequences</taxon>
        <taxon>metagenomes</taxon>
        <taxon>ecological metagenomes</taxon>
    </lineage>
</organism>
<dbReference type="InterPro" id="IPR015813">
    <property type="entry name" value="Pyrv/PenolPyrv_kinase-like_dom"/>
</dbReference>
<evidence type="ECO:0008006" key="2">
    <source>
        <dbReference type="Google" id="ProtNLM"/>
    </source>
</evidence>
<dbReference type="Pfam" id="PF13714">
    <property type="entry name" value="PEP_mutase"/>
    <property type="match status" value="1"/>
</dbReference>
<accession>A0A382FEE6</accession>